<keyword evidence="2" id="KW-0812">Transmembrane</keyword>
<accession>A0A5J5KWE3</accession>
<dbReference type="EMBL" id="SZWF01000014">
    <property type="protein sequence ID" value="KAA9393822.1"/>
    <property type="molecule type" value="Genomic_DNA"/>
</dbReference>
<keyword evidence="4" id="KW-1185">Reference proteome</keyword>
<dbReference type="AlphaFoldDB" id="A0A5J5KWE3"/>
<evidence type="ECO:0000256" key="1">
    <source>
        <dbReference type="SAM" id="MobiDB-lite"/>
    </source>
</evidence>
<feature type="transmembrane region" description="Helical" evidence="2">
    <location>
        <begin position="71"/>
        <end position="95"/>
    </location>
</feature>
<keyword evidence="2" id="KW-0472">Membrane</keyword>
<organism evidence="3 4">
    <name type="scientific">Kocuria coralli</name>
    <dbReference type="NCBI Taxonomy" id="1461025"/>
    <lineage>
        <taxon>Bacteria</taxon>
        <taxon>Bacillati</taxon>
        <taxon>Actinomycetota</taxon>
        <taxon>Actinomycetes</taxon>
        <taxon>Micrococcales</taxon>
        <taxon>Micrococcaceae</taxon>
        <taxon>Kocuria</taxon>
    </lineage>
</organism>
<reference evidence="3 4" key="1">
    <citation type="submission" date="2019-05" db="EMBL/GenBank/DDBJ databases">
        <title>Kocuria coralli sp. nov., a novel actinobacterium isolated from coral reef seawater.</title>
        <authorList>
            <person name="Li J."/>
        </authorList>
    </citation>
    <scope>NUCLEOTIDE SEQUENCE [LARGE SCALE GENOMIC DNA]</scope>
    <source>
        <strain evidence="3 4">SCSIO 13007</strain>
    </source>
</reference>
<feature type="transmembrane region" description="Helical" evidence="2">
    <location>
        <begin position="140"/>
        <end position="161"/>
    </location>
</feature>
<proteinExistence type="predicted"/>
<dbReference type="OrthoDB" id="4879274at2"/>
<evidence type="ECO:0000313" key="3">
    <source>
        <dbReference type="EMBL" id="KAA9393822.1"/>
    </source>
</evidence>
<name>A0A5J5KWE3_9MICC</name>
<dbReference type="Proteomes" id="UP000325957">
    <property type="component" value="Unassembled WGS sequence"/>
</dbReference>
<dbReference type="Pfam" id="PF10935">
    <property type="entry name" value="DUF2637"/>
    <property type="match status" value="1"/>
</dbReference>
<sequence length="420" mass="43737">MGFWGIWRPAMLRESEGKAMRARGGTGRASHQQQLGTASLVSETVPRDRSFRQGSGWSQRSRRINPDTLPVQWVVVALVVMLGITSFIVSFRALYDVAEWAGIGSQIQWAVPVFIDGAILTYALAVLVHRSRGESTIPSWVSLGAFTAMSVTANAAHALSIPREQAWQAWIGAAIAALAPIGVFAATEQLARLVVERPGERPASSVAEPVGDGSKVSPARLGISALGGSETRFRFPPRADYGRHTEAAAPVEPETEAATDALPEAVAESSLAPETLPESPTTDPEDGTSAGPAGDAVSADETRVSGLPEAVADPGPAHVSGAETPSGMASQRLVAAREGKADSGSPEASLPGAVAAPEGLAERVAGDADGFAAWVAERVAGGRPITGTAAGEFLGVSDRTGRNRIKELKNERPEIFEGVS</sequence>
<evidence type="ECO:0000256" key="2">
    <source>
        <dbReference type="SAM" id="Phobius"/>
    </source>
</evidence>
<protein>
    <submittedName>
        <fullName evidence="3">DUF2637 domain-containing protein</fullName>
    </submittedName>
</protein>
<comment type="caution">
    <text evidence="3">The sequence shown here is derived from an EMBL/GenBank/DDBJ whole genome shotgun (WGS) entry which is preliminary data.</text>
</comment>
<feature type="transmembrane region" description="Helical" evidence="2">
    <location>
        <begin position="107"/>
        <end position="128"/>
    </location>
</feature>
<dbReference type="InterPro" id="IPR021235">
    <property type="entry name" value="DUF2637"/>
</dbReference>
<feature type="region of interest" description="Disordered" evidence="1">
    <location>
        <begin position="267"/>
        <end position="352"/>
    </location>
</feature>
<gene>
    <name evidence="3" type="ORF">FCK90_10440</name>
</gene>
<keyword evidence="2" id="KW-1133">Transmembrane helix</keyword>
<feature type="region of interest" description="Disordered" evidence="1">
    <location>
        <begin position="18"/>
        <end position="37"/>
    </location>
</feature>
<feature type="transmembrane region" description="Helical" evidence="2">
    <location>
        <begin position="167"/>
        <end position="187"/>
    </location>
</feature>
<evidence type="ECO:0000313" key="4">
    <source>
        <dbReference type="Proteomes" id="UP000325957"/>
    </source>
</evidence>